<evidence type="ECO:0000256" key="6">
    <source>
        <dbReference type="SAM" id="Phobius"/>
    </source>
</evidence>
<reference evidence="8" key="1">
    <citation type="submission" date="2016-10" db="EMBL/GenBank/DDBJ databases">
        <authorList>
            <person name="de Groot N.N."/>
        </authorList>
    </citation>
    <scope>NUCLEOTIDE SEQUENCE</scope>
</reference>
<feature type="transmembrane region" description="Helical" evidence="6">
    <location>
        <begin position="222"/>
        <end position="241"/>
    </location>
</feature>
<evidence type="ECO:0000313" key="9">
    <source>
        <dbReference type="EMBL" id="SFV88787.1"/>
    </source>
</evidence>
<dbReference type="SUPFAM" id="SSF103481">
    <property type="entry name" value="Multidrug resistance efflux transporter EmrE"/>
    <property type="match status" value="2"/>
</dbReference>
<dbReference type="AlphaFoldDB" id="A0A1W1E0S1"/>
<dbReference type="InterPro" id="IPR000620">
    <property type="entry name" value="EamA_dom"/>
</dbReference>
<dbReference type="Pfam" id="PF00892">
    <property type="entry name" value="EamA"/>
    <property type="match status" value="2"/>
</dbReference>
<evidence type="ECO:0000256" key="4">
    <source>
        <dbReference type="ARBA" id="ARBA00022989"/>
    </source>
</evidence>
<evidence type="ECO:0000256" key="5">
    <source>
        <dbReference type="ARBA" id="ARBA00023136"/>
    </source>
</evidence>
<dbReference type="EMBL" id="FPHZ01000019">
    <property type="protein sequence ID" value="SFV87467.1"/>
    <property type="molecule type" value="Genomic_DNA"/>
</dbReference>
<feature type="transmembrane region" description="Helical" evidence="6">
    <location>
        <begin position="253"/>
        <end position="272"/>
    </location>
</feature>
<organism evidence="8">
    <name type="scientific">hydrothermal vent metagenome</name>
    <dbReference type="NCBI Taxonomy" id="652676"/>
    <lineage>
        <taxon>unclassified sequences</taxon>
        <taxon>metagenomes</taxon>
        <taxon>ecological metagenomes</taxon>
    </lineage>
</organism>
<feature type="transmembrane region" description="Helical" evidence="6">
    <location>
        <begin position="190"/>
        <end position="210"/>
    </location>
</feature>
<keyword evidence="3 6" id="KW-0812">Transmembrane</keyword>
<dbReference type="PANTHER" id="PTHR32322:SF18">
    <property type="entry name" value="S-ADENOSYLMETHIONINE_S-ADENOSYLHOMOCYSTEINE TRANSPORTER"/>
    <property type="match status" value="1"/>
</dbReference>
<dbReference type="InterPro" id="IPR037185">
    <property type="entry name" value="EmrE-like"/>
</dbReference>
<feature type="domain" description="EamA" evidence="7">
    <location>
        <begin position="160"/>
        <end position="295"/>
    </location>
</feature>
<keyword evidence="4 6" id="KW-1133">Transmembrane helix</keyword>
<feature type="transmembrane region" description="Helical" evidence="6">
    <location>
        <begin position="110"/>
        <end position="127"/>
    </location>
</feature>
<feature type="transmembrane region" description="Helical" evidence="6">
    <location>
        <begin position="43"/>
        <end position="63"/>
    </location>
</feature>
<keyword evidence="2" id="KW-1003">Cell membrane</keyword>
<feature type="transmembrane region" description="Helical" evidence="6">
    <location>
        <begin position="160"/>
        <end position="178"/>
    </location>
</feature>
<comment type="subcellular location">
    <subcellularLocation>
        <location evidence="1">Cell membrane</location>
        <topology evidence="1">Multi-pass membrane protein</topology>
    </subcellularLocation>
</comment>
<protein>
    <submittedName>
        <fullName evidence="8">Permease of the drug/metabolite transporter (DMT) superfamily</fullName>
    </submittedName>
</protein>
<accession>A0A1W1E0S1</accession>
<proteinExistence type="predicted"/>
<sequence length="298" mass="33175">MNHTQQNAFLGLLLAFLGTFLFALKSIFIKLAYTEGLNSDTVLMLRMVIALPIYLVILSYFFWKKGKPKALTGATFAGIVGLGFIGYFLASLLDLKGLEYISAGLERLTLFTYPIFTAILGALFFTIPLTKRIIVVLMTTYLGLWIMFNQENLLHNDTQTGVILVLFSALSYAFYVLFSKRIISKIGSVLFTAIAMSVSSVFVLCFYFILFDFSQLSISQNAWLWVFLLAIISTVIPSFLISEAIHRISPLKTSIVGMLGPVVTILLAVWILAEPFGVYQFLGVSLVVFGVGILTFKR</sequence>
<dbReference type="InterPro" id="IPR050638">
    <property type="entry name" value="AA-Vitamin_Transporters"/>
</dbReference>
<evidence type="ECO:0000256" key="2">
    <source>
        <dbReference type="ARBA" id="ARBA00022475"/>
    </source>
</evidence>
<feature type="transmembrane region" description="Helical" evidence="6">
    <location>
        <begin position="7"/>
        <end position="31"/>
    </location>
</feature>
<gene>
    <name evidence="8" type="ORF">MNB_SUP05-SYMBIONT-5-98</name>
    <name evidence="9" type="ORF">MNB_SUP05-SYMBIONT-7-249</name>
</gene>
<evidence type="ECO:0000259" key="7">
    <source>
        <dbReference type="Pfam" id="PF00892"/>
    </source>
</evidence>
<feature type="transmembrane region" description="Helical" evidence="6">
    <location>
        <begin position="132"/>
        <end position="148"/>
    </location>
</feature>
<dbReference type="PANTHER" id="PTHR32322">
    <property type="entry name" value="INNER MEMBRANE TRANSPORTER"/>
    <property type="match status" value="1"/>
</dbReference>
<evidence type="ECO:0000256" key="1">
    <source>
        <dbReference type="ARBA" id="ARBA00004651"/>
    </source>
</evidence>
<dbReference type="EMBL" id="FPIA01000084">
    <property type="protein sequence ID" value="SFV88787.1"/>
    <property type="molecule type" value="Genomic_DNA"/>
</dbReference>
<feature type="domain" description="EamA" evidence="7">
    <location>
        <begin position="10"/>
        <end position="148"/>
    </location>
</feature>
<evidence type="ECO:0000256" key="3">
    <source>
        <dbReference type="ARBA" id="ARBA00022692"/>
    </source>
</evidence>
<feature type="transmembrane region" description="Helical" evidence="6">
    <location>
        <begin position="70"/>
        <end position="90"/>
    </location>
</feature>
<feature type="transmembrane region" description="Helical" evidence="6">
    <location>
        <begin position="278"/>
        <end position="296"/>
    </location>
</feature>
<keyword evidence="5 6" id="KW-0472">Membrane</keyword>
<evidence type="ECO:0000313" key="8">
    <source>
        <dbReference type="EMBL" id="SFV87467.1"/>
    </source>
</evidence>
<dbReference type="GO" id="GO:0005886">
    <property type="term" value="C:plasma membrane"/>
    <property type="evidence" value="ECO:0007669"/>
    <property type="project" value="UniProtKB-SubCell"/>
</dbReference>
<name>A0A1W1E0S1_9ZZZZ</name>